<keyword evidence="3" id="KW-1185">Reference proteome</keyword>
<dbReference type="GO" id="GO:0016787">
    <property type="term" value="F:hydrolase activity"/>
    <property type="evidence" value="ECO:0007669"/>
    <property type="project" value="UniProtKB-KW"/>
</dbReference>
<organism evidence="2 3">
    <name type="scientific">Gordonia phage Zipp</name>
    <dbReference type="NCBI Taxonomy" id="2591212"/>
    <lineage>
        <taxon>Viruses</taxon>
        <taxon>Duplodnaviria</taxon>
        <taxon>Heunggongvirae</taxon>
        <taxon>Uroviricota</taxon>
        <taxon>Caudoviricetes</taxon>
        <taxon>Stackebrandtviridae</taxon>
        <taxon>Schenleyvirinae</taxon>
        <taxon>Zitchvirus</taxon>
        <taxon>Zitchvirus zipp</taxon>
    </lineage>
</organism>
<dbReference type="Proteomes" id="UP000316610">
    <property type="component" value="Segment"/>
</dbReference>
<sequence length="245" mass="26804">MIVRPMTVYVLTFRGIDEKLVGNLLDQYVDALPAWWQRIEVPWLAQYGNGASYAQSLAQGMQLGRNMIAEILARDPDARIVLAGYSGGAALAGDLANEFVGKVTVSVLVADPNDVGDANEFGIAGRRAVRGRHLRVAARGDAIPRCPRLSPLRPLALLSPHMALGDRAVWARDVRRKLADPKVRAEIAAQIGPPWSPLTWARYDRARIDVDNYLSGRGHVRAYTDRVGGQSMLTRAAQWTATAVI</sequence>
<evidence type="ECO:0000313" key="2">
    <source>
        <dbReference type="EMBL" id="QDH93201.1"/>
    </source>
</evidence>
<evidence type="ECO:0000313" key="3">
    <source>
        <dbReference type="Proteomes" id="UP000316610"/>
    </source>
</evidence>
<evidence type="ECO:0000256" key="1">
    <source>
        <dbReference type="ARBA" id="ARBA00022801"/>
    </source>
</evidence>
<dbReference type="Gene3D" id="3.40.50.1820">
    <property type="entry name" value="alpha/beta hydrolase"/>
    <property type="match status" value="1"/>
</dbReference>
<keyword evidence="1" id="KW-0378">Hydrolase</keyword>
<gene>
    <name evidence="2" type="primary">47</name>
    <name evidence="2" type="ORF">SEA_ZIPP_47</name>
</gene>
<reference evidence="2 3" key="1">
    <citation type="submission" date="2019-05" db="EMBL/GenBank/DDBJ databases">
        <authorList>
            <person name="Hammer B.W."/>
            <person name="Chiaro A."/>
            <person name="Dufresne J."/>
            <person name="Kristler A."/>
            <person name="Kuo C.N."/>
            <person name="Ozcan Z."/>
            <person name="Pasmanik V."/>
            <person name="Shin J."/>
            <person name="Stephens K.N."/>
            <person name="Butela K.A."/>
            <person name="Garlena R.A."/>
            <person name="Russell D.A."/>
            <person name="Pope W.H."/>
            <person name="Jacobs-Sera D."/>
            <person name="Hatfull G.F."/>
        </authorList>
    </citation>
    <scope>NUCLEOTIDE SEQUENCE [LARGE SCALE GENOMIC DNA]</scope>
</reference>
<dbReference type="Pfam" id="PF01083">
    <property type="entry name" value="Cutinase"/>
    <property type="match status" value="1"/>
</dbReference>
<dbReference type="SUPFAM" id="SSF53474">
    <property type="entry name" value="alpha/beta-Hydrolases"/>
    <property type="match status" value="1"/>
</dbReference>
<accession>A0A514DHV5</accession>
<protein>
    <submittedName>
        <fullName evidence="2">Lysin B</fullName>
    </submittedName>
</protein>
<dbReference type="InterPro" id="IPR000675">
    <property type="entry name" value="Cutinase/axe"/>
</dbReference>
<proteinExistence type="predicted"/>
<dbReference type="KEGG" id="vg:63027350"/>
<dbReference type="RefSeq" id="YP_010002796.1">
    <property type="nucleotide sequence ID" value="NC_053248.1"/>
</dbReference>
<dbReference type="EMBL" id="MK937607">
    <property type="protein sequence ID" value="QDH93201.1"/>
    <property type="molecule type" value="Genomic_DNA"/>
</dbReference>
<dbReference type="InterPro" id="IPR029058">
    <property type="entry name" value="AB_hydrolase_fold"/>
</dbReference>
<name>A0A514DHV5_9CAUD</name>
<dbReference type="GeneID" id="63027350"/>